<dbReference type="GO" id="GO:0051213">
    <property type="term" value="F:dioxygenase activity"/>
    <property type="evidence" value="ECO:0007669"/>
    <property type="project" value="UniProtKB-KW"/>
</dbReference>
<protein>
    <submittedName>
        <fullName evidence="1">Phytanoyl-CoA dioxygenase family protein</fullName>
    </submittedName>
</protein>
<proteinExistence type="predicted"/>
<accession>A0ABY7K4Z1</accession>
<dbReference type="Pfam" id="PF05721">
    <property type="entry name" value="PhyH"/>
    <property type="match status" value="1"/>
</dbReference>
<dbReference type="EMBL" id="CP114413">
    <property type="protein sequence ID" value="WAZ19576.1"/>
    <property type="molecule type" value="Genomic_DNA"/>
</dbReference>
<dbReference type="Proteomes" id="UP001164439">
    <property type="component" value="Chromosome"/>
</dbReference>
<dbReference type="InterPro" id="IPR008775">
    <property type="entry name" value="Phytyl_CoA_dOase-like"/>
</dbReference>
<evidence type="ECO:0000313" key="1">
    <source>
        <dbReference type="EMBL" id="WAZ19576.1"/>
    </source>
</evidence>
<dbReference type="Gene3D" id="2.60.120.620">
    <property type="entry name" value="q2cbj1_9rhob like domain"/>
    <property type="match status" value="1"/>
</dbReference>
<keyword evidence="1" id="KW-0223">Dioxygenase</keyword>
<organism evidence="1 2">
    <name type="scientific">Streptomyces cinnabarinus</name>
    <dbReference type="NCBI Taxonomy" id="67287"/>
    <lineage>
        <taxon>Bacteria</taxon>
        <taxon>Bacillati</taxon>
        <taxon>Actinomycetota</taxon>
        <taxon>Actinomycetes</taxon>
        <taxon>Kitasatosporales</taxon>
        <taxon>Streptomycetaceae</taxon>
        <taxon>Streptomyces</taxon>
    </lineage>
</organism>
<dbReference type="PANTHER" id="PTHR20883">
    <property type="entry name" value="PHYTANOYL-COA DIOXYGENASE DOMAIN CONTAINING 1"/>
    <property type="match status" value="1"/>
</dbReference>
<keyword evidence="2" id="KW-1185">Reference proteome</keyword>
<gene>
    <name evidence="1" type="ORF">STRCI_000636</name>
</gene>
<keyword evidence="1" id="KW-0560">Oxidoreductase</keyword>
<reference evidence="1" key="1">
    <citation type="submission" date="2022-12" db="EMBL/GenBank/DDBJ databases">
        <authorList>
            <person name="Ruckert C."/>
            <person name="Busche T."/>
            <person name="Kalinowski J."/>
            <person name="Wittmann C."/>
        </authorList>
    </citation>
    <scope>NUCLEOTIDE SEQUENCE</scope>
    <source>
        <strain evidence="1">DSM 40467</strain>
    </source>
</reference>
<dbReference type="SUPFAM" id="SSF51197">
    <property type="entry name" value="Clavaminate synthase-like"/>
    <property type="match status" value="1"/>
</dbReference>
<dbReference type="RefSeq" id="WP_269657266.1">
    <property type="nucleotide sequence ID" value="NZ_CP114413.1"/>
</dbReference>
<name>A0ABY7K4Z1_9ACTN</name>
<dbReference type="PANTHER" id="PTHR20883:SF48">
    <property type="entry name" value="ECTOINE DIOXYGENASE"/>
    <property type="match status" value="1"/>
</dbReference>
<sequence>MSSEEQRIAYADQGWCRAPRELGPDALAKVRSSVRAIAATERPEVVYEEGTRTVRALHGCHRYDEVCAELVRHPVLLDLAEALIGGPVYLYQFKVNIKSPRQGRKWPWHQDYAFWAHEDGMPEPDAVNIALHLDDVHESNGPLTVLDGSHTLGLVATGEAASGRGWHDHVSARLTYTIPEDEIPGLTAKFPPRSLLGPAGTVAAFHPSIVHSSTDNISADRRAVLLLTYNSVSNIPTRLTRPAFLVDPDTTPVRRLANALA</sequence>
<evidence type="ECO:0000313" key="2">
    <source>
        <dbReference type="Proteomes" id="UP001164439"/>
    </source>
</evidence>